<evidence type="ECO:0000313" key="1">
    <source>
        <dbReference type="EMBL" id="KAI4351369.1"/>
    </source>
</evidence>
<dbReference type="Proteomes" id="UP000828941">
    <property type="component" value="Chromosome 3"/>
</dbReference>
<evidence type="ECO:0000313" key="2">
    <source>
        <dbReference type="Proteomes" id="UP000828941"/>
    </source>
</evidence>
<organism evidence="1 2">
    <name type="scientific">Bauhinia variegata</name>
    <name type="common">Purple orchid tree</name>
    <name type="synonym">Phanera variegata</name>
    <dbReference type="NCBI Taxonomy" id="167791"/>
    <lineage>
        <taxon>Eukaryota</taxon>
        <taxon>Viridiplantae</taxon>
        <taxon>Streptophyta</taxon>
        <taxon>Embryophyta</taxon>
        <taxon>Tracheophyta</taxon>
        <taxon>Spermatophyta</taxon>
        <taxon>Magnoliopsida</taxon>
        <taxon>eudicotyledons</taxon>
        <taxon>Gunneridae</taxon>
        <taxon>Pentapetalae</taxon>
        <taxon>rosids</taxon>
        <taxon>fabids</taxon>
        <taxon>Fabales</taxon>
        <taxon>Fabaceae</taxon>
        <taxon>Cercidoideae</taxon>
        <taxon>Cercideae</taxon>
        <taxon>Bauhiniinae</taxon>
        <taxon>Bauhinia</taxon>
    </lineage>
</organism>
<dbReference type="EMBL" id="CM039428">
    <property type="protein sequence ID" value="KAI4351369.1"/>
    <property type="molecule type" value="Genomic_DNA"/>
</dbReference>
<name>A0ACB9PTP4_BAUVA</name>
<keyword evidence="2" id="KW-1185">Reference proteome</keyword>
<protein>
    <submittedName>
        <fullName evidence="1">Uncharacterized protein</fullName>
    </submittedName>
</protein>
<gene>
    <name evidence="1" type="ORF">L6164_005741</name>
</gene>
<accession>A0ACB9PTP4</accession>
<comment type="caution">
    <text evidence="1">The sequence shown here is derived from an EMBL/GenBank/DDBJ whole genome shotgun (WGS) entry which is preliminary data.</text>
</comment>
<reference evidence="1 2" key="1">
    <citation type="journal article" date="2022" name="DNA Res.">
        <title>Chromosomal-level genome assembly of the orchid tree Bauhinia variegata (Leguminosae; Cercidoideae) supports the allotetraploid origin hypothesis of Bauhinia.</title>
        <authorList>
            <person name="Zhong Y."/>
            <person name="Chen Y."/>
            <person name="Zheng D."/>
            <person name="Pang J."/>
            <person name="Liu Y."/>
            <person name="Luo S."/>
            <person name="Meng S."/>
            <person name="Qian L."/>
            <person name="Wei D."/>
            <person name="Dai S."/>
            <person name="Zhou R."/>
        </authorList>
    </citation>
    <scope>NUCLEOTIDE SEQUENCE [LARGE SCALE GENOMIC DNA]</scope>
    <source>
        <strain evidence="1">BV-YZ2020</strain>
    </source>
</reference>
<sequence>MQNLSPYLKSKTTNSSSPAASDSQIAGSSEDPSIDFPSPLFLHSSDSLGVVLVSKQFDSTSFNAWKRGMIIALSAKNKLGFITGELPKPDPSSPLLQAWNICNFIVISWILNVLNKEIAESVIYLSIIKSCFQFLMGLNDSFSATQGHILMMSPLPSVNQAYAILVHEEKQKEISIPIT</sequence>
<proteinExistence type="predicted"/>